<dbReference type="OrthoDB" id="5949700at2759"/>
<dbReference type="InterPro" id="IPR051487">
    <property type="entry name" value="Ser/Thr_Proteases_Immune/Dev"/>
</dbReference>
<evidence type="ECO:0000256" key="1">
    <source>
        <dbReference type="ARBA" id="ARBA00023157"/>
    </source>
</evidence>
<evidence type="ECO:0000256" key="3">
    <source>
        <dbReference type="SAM" id="SignalP"/>
    </source>
</evidence>
<dbReference type="InterPro" id="IPR009003">
    <property type="entry name" value="Peptidase_S1_PA"/>
</dbReference>
<dbReference type="SUPFAM" id="SSF50494">
    <property type="entry name" value="Trypsin-like serine proteases"/>
    <property type="match status" value="1"/>
</dbReference>
<feature type="domain" description="Peptidase S1" evidence="4">
    <location>
        <begin position="103"/>
        <end position="346"/>
    </location>
</feature>
<keyword evidence="6" id="KW-1185">Reference proteome</keyword>
<dbReference type="Pfam" id="PF00089">
    <property type="entry name" value="Trypsin"/>
    <property type="match status" value="1"/>
</dbReference>
<reference evidence="5 6" key="2">
    <citation type="journal article" date="2008" name="Bioinformatics">
        <title>Assembly reconciliation.</title>
        <authorList>
            <person name="Zimin A.V."/>
            <person name="Smith D.R."/>
            <person name="Sutton G."/>
            <person name="Yorke J.A."/>
        </authorList>
    </citation>
    <scope>NUCLEOTIDE SEQUENCE [LARGE SCALE GENOMIC DNA]</scope>
    <source>
        <strain evidence="5 6">TSC#14021-0224.01</strain>
    </source>
</reference>
<dbReference type="InterPro" id="IPR001254">
    <property type="entry name" value="Trypsin_dom"/>
</dbReference>
<sequence length="442" mass="48874">MDLMYGIISIVSLILVAGQVQSQDKEYVQGCGGSRTHYCVPRHLCKVKIEFRMASEIRNLGCVSTALCCPKNQINNGPPLVRVEPMVNPPCGFINRNGVTFSISGDTTLAQEAEIPWMVALLDATTRNYVAGGSLISPHVVITGRQRIENMNADQLVVRAGEWDFMTTTEQLPHVDVPIRSIVRHSGFNSTTGAYNVALVFLRTTLDKSRHINPVCMPTAIENIDFRSCIFTGWGKQSFYDSNFMNVMKKVSLPVVPNDICQNQLRKFFGSDFVLDNSLMCAGGQPGMDSCYGDGGSPLACPMLSNPDSYALAGIVNFGIDCGLPNVPGVYTSVANVLEWIGTETQNVPMPAEREKVPYTKTIIFDGSQYNQYNQPNYNPTGSPSKLADSSFDTKQPIPYVPAENGLPIEYRKYDNNQKNIKPARQDIDVFFSTTMEYDFDN</sequence>
<dbReference type="GO" id="GO:0006508">
    <property type="term" value="P:proteolysis"/>
    <property type="evidence" value="ECO:0007669"/>
    <property type="project" value="InterPro"/>
</dbReference>
<reference evidence="5 6" key="1">
    <citation type="journal article" date="2007" name="Nature">
        <title>Evolution of genes and genomes on the Drosophila phylogeny.</title>
        <authorList>
            <consortium name="Drosophila 12 Genomes Consortium"/>
            <person name="Clark A.G."/>
            <person name="Eisen M.B."/>
            <person name="Smith D.R."/>
            <person name="Bergman C.M."/>
            <person name="Oliver B."/>
            <person name="Markow T.A."/>
            <person name="Kaufman T.C."/>
            <person name="Kellis M."/>
            <person name="Gelbart W."/>
            <person name="Iyer V.N."/>
            <person name="Pollard D.A."/>
            <person name="Sackton T.B."/>
            <person name="Larracuente A.M."/>
            <person name="Singh N.D."/>
            <person name="Abad J.P."/>
            <person name="Abt D.N."/>
            <person name="Adryan B."/>
            <person name="Aguade M."/>
            <person name="Akashi H."/>
            <person name="Anderson W.W."/>
            <person name="Aquadro C.F."/>
            <person name="Ardell D.H."/>
            <person name="Arguello R."/>
            <person name="Artieri C.G."/>
            <person name="Barbash D.A."/>
            <person name="Barker D."/>
            <person name="Barsanti P."/>
            <person name="Batterham P."/>
            <person name="Batzoglou S."/>
            <person name="Begun D."/>
            <person name="Bhutkar A."/>
            <person name="Blanco E."/>
            <person name="Bosak S.A."/>
            <person name="Bradley R.K."/>
            <person name="Brand A.D."/>
            <person name="Brent M.R."/>
            <person name="Brooks A.N."/>
            <person name="Brown R.H."/>
            <person name="Butlin R.K."/>
            <person name="Caggese C."/>
            <person name="Calvi B.R."/>
            <person name="Bernardo de Carvalho A."/>
            <person name="Caspi A."/>
            <person name="Castrezana S."/>
            <person name="Celniker S.E."/>
            <person name="Chang J.L."/>
            <person name="Chapple C."/>
            <person name="Chatterji S."/>
            <person name="Chinwalla A."/>
            <person name="Civetta A."/>
            <person name="Clifton S.W."/>
            <person name="Comeron J.M."/>
            <person name="Costello J.C."/>
            <person name="Coyne J.A."/>
            <person name="Daub J."/>
            <person name="David R.G."/>
            <person name="Delcher A.L."/>
            <person name="Delehaunty K."/>
            <person name="Do C.B."/>
            <person name="Ebling H."/>
            <person name="Edwards K."/>
            <person name="Eickbush T."/>
            <person name="Evans J.D."/>
            <person name="Filipski A."/>
            <person name="Findeiss S."/>
            <person name="Freyhult E."/>
            <person name="Fulton L."/>
            <person name="Fulton R."/>
            <person name="Garcia A.C."/>
            <person name="Gardiner A."/>
            <person name="Garfield D.A."/>
            <person name="Garvin B.E."/>
            <person name="Gibson G."/>
            <person name="Gilbert D."/>
            <person name="Gnerre S."/>
            <person name="Godfrey J."/>
            <person name="Good R."/>
            <person name="Gotea V."/>
            <person name="Gravely B."/>
            <person name="Greenberg A.J."/>
            <person name="Griffiths-Jones S."/>
            <person name="Gross S."/>
            <person name="Guigo R."/>
            <person name="Gustafson E.A."/>
            <person name="Haerty W."/>
            <person name="Hahn M.W."/>
            <person name="Halligan D.L."/>
            <person name="Halpern A.L."/>
            <person name="Halter G.M."/>
            <person name="Han M.V."/>
            <person name="Heger A."/>
            <person name="Hillier L."/>
            <person name="Hinrichs A.S."/>
            <person name="Holmes I."/>
            <person name="Hoskins R.A."/>
            <person name="Hubisz M.J."/>
            <person name="Hultmark D."/>
            <person name="Huntley M.A."/>
            <person name="Jaffe D.B."/>
            <person name="Jagadeeshan S."/>
            <person name="Jeck W.R."/>
            <person name="Johnson J."/>
            <person name="Jones C.D."/>
            <person name="Jordan W.C."/>
            <person name="Karpen G.H."/>
            <person name="Kataoka E."/>
            <person name="Keightley P.D."/>
            <person name="Kheradpour P."/>
            <person name="Kirkness E.F."/>
            <person name="Koerich L.B."/>
            <person name="Kristiansen K."/>
            <person name="Kudrna D."/>
            <person name="Kulathinal R.J."/>
            <person name="Kumar S."/>
            <person name="Kwok R."/>
            <person name="Lander E."/>
            <person name="Langley C.H."/>
            <person name="Lapoint R."/>
            <person name="Lazzaro B.P."/>
            <person name="Lee S.J."/>
            <person name="Levesque L."/>
            <person name="Li R."/>
            <person name="Lin C.F."/>
            <person name="Lin M.F."/>
            <person name="Lindblad-Toh K."/>
            <person name="Llopart A."/>
            <person name="Long M."/>
            <person name="Low L."/>
            <person name="Lozovsky E."/>
            <person name="Lu J."/>
            <person name="Luo M."/>
            <person name="Machado C.A."/>
            <person name="Makalowski W."/>
            <person name="Marzo M."/>
            <person name="Matsuda M."/>
            <person name="Matzkin L."/>
            <person name="McAllister B."/>
            <person name="McBride C.S."/>
            <person name="McKernan B."/>
            <person name="McKernan K."/>
            <person name="Mendez-Lago M."/>
            <person name="Minx P."/>
            <person name="Mollenhauer M.U."/>
            <person name="Montooth K."/>
            <person name="Mount S.M."/>
            <person name="Mu X."/>
            <person name="Myers E."/>
            <person name="Negre B."/>
            <person name="Newfeld S."/>
            <person name="Nielsen R."/>
            <person name="Noor M.A."/>
            <person name="O'Grady P."/>
            <person name="Pachter L."/>
            <person name="Papaceit M."/>
            <person name="Parisi M.J."/>
            <person name="Parisi M."/>
            <person name="Parts L."/>
            <person name="Pedersen J.S."/>
            <person name="Pesole G."/>
            <person name="Phillippy A.M."/>
            <person name="Ponting C.P."/>
            <person name="Pop M."/>
            <person name="Porcelli D."/>
            <person name="Powell J.R."/>
            <person name="Prohaska S."/>
            <person name="Pruitt K."/>
            <person name="Puig M."/>
            <person name="Quesneville H."/>
            <person name="Ram K.R."/>
            <person name="Rand D."/>
            <person name="Rasmussen M.D."/>
            <person name="Reed L.K."/>
            <person name="Reenan R."/>
            <person name="Reily A."/>
            <person name="Remington K.A."/>
            <person name="Rieger T.T."/>
            <person name="Ritchie M.G."/>
            <person name="Robin C."/>
            <person name="Rogers Y.H."/>
            <person name="Rohde C."/>
            <person name="Rozas J."/>
            <person name="Rubenfield M.J."/>
            <person name="Ruiz A."/>
            <person name="Russo S."/>
            <person name="Salzberg S.L."/>
            <person name="Sanchez-Gracia A."/>
            <person name="Saranga D.J."/>
            <person name="Sato H."/>
            <person name="Schaeffer S.W."/>
            <person name="Schatz M.C."/>
            <person name="Schlenke T."/>
            <person name="Schwartz R."/>
            <person name="Segarra C."/>
            <person name="Singh R.S."/>
            <person name="Sirot L."/>
            <person name="Sirota M."/>
            <person name="Sisneros N.B."/>
            <person name="Smith C.D."/>
            <person name="Smith T.F."/>
            <person name="Spieth J."/>
            <person name="Stage D.E."/>
            <person name="Stark A."/>
            <person name="Stephan W."/>
            <person name="Strausberg R.L."/>
            <person name="Strempel S."/>
            <person name="Sturgill D."/>
            <person name="Sutton G."/>
            <person name="Sutton G.G."/>
            <person name="Tao W."/>
            <person name="Teichmann S."/>
            <person name="Tobari Y.N."/>
            <person name="Tomimura Y."/>
            <person name="Tsolas J.M."/>
            <person name="Valente V.L."/>
            <person name="Venter E."/>
            <person name="Venter J.C."/>
            <person name="Vicario S."/>
            <person name="Vieira F.G."/>
            <person name="Vilella A.J."/>
            <person name="Villasante A."/>
            <person name="Walenz B."/>
            <person name="Wang J."/>
            <person name="Wasserman M."/>
            <person name="Watts T."/>
            <person name="Wilson D."/>
            <person name="Wilson R.K."/>
            <person name="Wing R.A."/>
            <person name="Wolfner M.F."/>
            <person name="Wong A."/>
            <person name="Wong G.K."/>
            <person name="Wu C.I."/>
            <person name="Wu G."/>
            <person name="Yamamoto D."/>
            <person name="Yang H.P."/>
            <person name="Yang S.P."/>
            <person name="Yorke J.A."/>
            <person name="Yoshida K."/>
            <person name="Zdobnov E."/>
            <person name="Zhang P."/>
            <person name="Zhang Y."/>
            <person name="Zimin A.V."/>
            <person name="Baldwin J."/>
            <person name="Abdouelleil A."/>
            <person name="Abdulkadir J."/>
            <person name="Abebe A."/>
            <person name="Abera B."/>
            <person name="Abreu J."/>
            <person name="Acer S.C."/>
            <person name="Aftuck L."/>
            <person name="Alexander A."/>
            <person name="An P."/>
            <person name="Anderson E."/>
            <person name="Anderson S."/>
            <person name="Arachi H."/>
            <person name="Azer M."/>
            <person name="Bachantsang P."/>
            <person name="Barry A."/>
            <person name="Bayul T."/>
            <person name="Berlin A."/>
            <person name="Bessette D."/>
            <person name="Bloom T."/>
            <person name="Blye J."/>
            <person name="Boguslavskiy L."/>
            <person name="Bonnet C."/>
            <person name="Boukhgalter B."/>
            <person name="Bourzgui I."/>
            <person name="Brown A."/>
            <person name="Cahill P."/>
            <person name="Channer S."/>
            <person name="Cheshatsang Y."/>
            <person name="Chuda L."/>
            <person name="Citroen M."/>
            <person name="Collymore A."/>
            <person name="Cooke P."/>
            <person name="Costello M."/>
            <person name="D'Aco K."/>
            <person name="Daza R."/>
            <person name="De Haan G."/>
            <person name="DeGray S."/>
            <person name="DeMaso C."/>
            <person name="Dhargay N."/>
            <person name="Dooley K."/>
            <person name="Dooley E."/>
            <person name="Doricent M."/>
            <person name="Dorje P."/>
            <person name="Dorjee K."/>
            <person name="Dupes A."/>
            <person name="Elong R."/>
            <person name="Falk J."/>
            <person name="Farina A."/>
            <person name="Faro S."/>
            <person name="Ferguson D."/>
            <person name="Fisher S."/>
            <person name="Foley C.D."/>
            <person name="Franke A."/>
            <person name="Friedrich D."/>
            <person name="Gadbois L."/>
            <person name="Gearin G."/>
            <person name="Gearin C.R."/>
            <person name="Giannoukos G."/>
            <person name="Goode T."/>
            <person name="Graham J."/>
            <person name="Grandbois E."/>
            <person name="Grewal S."/>
            <person name="Gyaltsen K."/>
            <person name="Hafez N."/>
            <person name="Hagos B."/>
            <person name="Hall J."/>
            <person name="Henson C."/>
            <person name="Hollinger A."/>
            <person name="Honan T."/>
            <person name="Huard M.D."/>
            <person name="Hughes L."/>
            <person name="Hurhula B."/>
            <person name="Husby M.E."/>
            <person name="Kamat A."/>
            <person name="Kanga B."/>
            <person name="Kashin S."/>
            <person name="Khazanovich D."/>
            <person name="Kisner P."/>
            <person name="Lance K."/>
            <person name="Lara M."/>
            <person name="Lee W."/>
            <person name="Lennon N."/>
            <person name="Letendre F."/>
            <person name="LeVine R."/>
            <person name="Lipovsky A."/>
            <person name="Liu X."/>
            <person name="Liu J."/>
            <person name="Liu S."/>
            <person name="Lokyitsang T."/>
            <person name="Lokyitsang Y."/>
            <person name="Lubonja R."/>
            <person name="Lui A."/>
            <person name="MacDonald P."/>
            <person name="Magnisalis V."/>
            <person name="Maru K."/>
            <person name="Matthews C."/>
            <person name="McCusker W."/>
            <person name="McDonough S."/>
            <person name="Mehta T."/>
            <person name="Meldrim J."/>
            <person name="Meneus L."/>
            <person name="Mihai O."/>
            <person name="Mihalev A."/>
            <person name="Mihova T."/>
            <person name="Mittelman R."/>
            <person name="Mlenga V."/>
            <person name="Montmayeur A."/>
            <person name="Mulrain L."/>
            <person name="Navidi A."/>
            <person name="Naylor J."/>
            <person name="Negash T."/>
            <person name="Nguyen T."/>
            <person name="Nguyen N."/>
            <person name="Nicol R."/>
            <person name="Norbu C."/>
            <person name="Norbu N."/>
            <person name="Novod N."/>
            <person name="O'Neill B."/>
            <person name="Osman S."/>
            <person name="Markiewicz E."/>
            <person name="Oyono O.L."/>
            <person name="Patti C."/>
            <person name="Phunkhang P."/>
            <person name="Pierre F."/>
            <person name="Priest M."/>
            <person name="Raghuraman S."/>
            <person name="Rege F."/>
            <person name="Reyes R."/>
            <person name="Rise C."/>
            <person name="Rogov P."/>
            <person name="Ross K."/>
            <person name="Ryan E."/>
            <person name="Settipalli S."/>
            <person name="Shea T."/>
            <person name="Sherpa N."/>
            <person name="Shi L."/>
            <person name="Shih D."/>
            <person name="Sparrow T."/>
            <person name="Spaulding J."/>
            <person name="Stalker J."/>
            <person name="Stange-Thomann N."/>
            <person name="Stavropoulos S."/>
            <person name="Stone C."/>
            <person name="Strader C."/>
            <person name="Tesfaye S."/>
            <person name="Thomson T."/>
            <person name="Thoulutsang Y."/>
            <person name="Thoulutsang D."/>
            <person name="Topham K."/>
            <person name="Topping I."/>
            <person name="Tsamla T."/>
            <person name="Vassiliev H."/>
            <person name="Vo A."/>
            <person name="Wangchuk T."/>
            <person name="Wangdi T."/>
            <person name="Weiand M."/>
            <person name="Wilkinson J."/>
            <person name="Wilson A."/>
            <person name="Yadav S."/>
            <person name="Young G."/>
            <person name="Yu Q."/>
            <person name="Zembek L."/>
            <person name="Zhong D."/>
            <person name="Zimmer A."/>
            <person name="Zwirko Z."/>
            <person name="Jaffe D.B."/>
            <person name="Alvarez P."/>
            <person name="Brockman W."/>
            <person name="Butler J."/>
            <person name="Chin C."/>
            <person name="Gnerre S."/>
            <person name="Grabherr M."/>
            <person name="Kleber M."/>
            <person name="Mauceli E."/>
            <person name="MacCallum I."/>
        </authorList>
    </citation>
    <scope>NUCLEOTIDE SEQUENCE [LARGE SCALE GENOMIC DNA]</scope>
    <source>
        <strain evidence="5 6">TSC#14021-0224.01</strain>
    </source>
</reference>
<comment type="similarity">
    <text evidence="2">Belongs to the peptidase S1 family. CLIP subfamily.</text>
</comment>
<dbReference type="eggNOG" id="KOG3627">
    <property type="taxonomic scope" value="Eukaryota"/>
</dbReference>
<dbReference type="CDD" id="cd00190">
    <property type="entry name" value="Tryp_SPc"/>
    <property type="match status" value="1"/>
</dbReference>
<dbReference type="OMA" id="MNVMKKV"/>
<dbReference type="PANTHER" id="PTHR24256">
    <property type="entry name" value="TRYPTASE-RELATED"/>
    <property type="match status" value="1"/>
</dbReference>
<dbReference type="EMBL" id="CH954177">
    <property type="protein sequence ID" value="EDV58045.1"/>
    <property type="molecule type" value="Genomic_DNA"/>
</dbReference>
<dbReference type="PhylomeDB" id="B3N607"/>
<dbReference type="KEGG" id="der:6543250"/>
<dbReference type="MEROPS" id="S01.960"/>
<dbReference type="AlphaFoldDB" id="B3N607"/>
<feature type="chain" id="PRO_5002791174" description="Peptidase S1 domain-containing protein" evidence="3">
    <location>
        <begin position="23"/>
        <end position="442"/>
    </location>
</feature>
<dbReference type="Gene3D" id="2.40.10.10">
    <property type="entry name" value="Trypsin-like serine proteases"/>
    <property type="match status" value="2"/>
</dbReference>
<dbReference type="GO" id="GO:0004252">
    <property type="term" value="F:serine-type endopeptidase activity"/>
    <property type="evidence" value="ECO:0007669"/>
    <property type="project" value="InterPro"/>
</dbReference>
<evidence type="ECO:0000259" key="4">
    <source>
        <dbReference type="PROSITE" id="PS50240"/>
    </source>
</evidence>
<name>B3N607_DROER</name>
<dbReference type="InterPro" id="IPR043504">
    <property type="entry name" value="Peptidase_S1_PA_chymotrypsin"/>
</dbReference>
<feature type="signal peptide" evidence="3">
    <location>
        <begin position="1"/>
        <end position="22"/>
    </location>
</feature>
<protein>
    <recommendedName>
        <fullName evidence="4">Peptidase S1 domain-containing protein</fullName>
    </recommendedName>
</protein>
<keyword evidence="1" id="KW-1015">Disulfide bond</keyword>
<gene>
    <name evidence="5" type="primary">Dere\GG25170</name>
    <name evidence="5" type="synonym">dere_GLEANR_9828</name>
    <name evidence="5" type="synonym">GG25170</name>
    <name evidence="5" type="ORF">Dere_GG25170</name>
</gene>
<dbReference type="FunFam" id="2.40.10.10:FF:000002">
    <property type="entry name" value="Transmembrane protease serine"/>
    <property type="match status" value="1"/>
</dbReference>
<evidence type="ECO:0000313" key="5">
    <source>
        <dbReference type="EMBL" id="EDV58045.1"/>
    </source>
</evidence>
<dbReference type="SMART" id="SM00020">
    <property type="entry name" value="Tryp_SPc"/>
    <property type="match status" value="1"/>
</dbReference>
<dbReference type="HOGENOM" id="CLU_006842_0_3_1"/>
<keyword evidence="3" id="KW-0732">Signal</keyword>
<dbReference type="PROSITE" id="PS50240">
    <property type="entry name" value="TRYPSIN_DOM"/>
    <property type="match status" value="1"/>
</dbReference>
<evidence type="ECO:0000313" key="6">
    <source>
        <dbReference type="Proteomes" id="UP000008711"/>
    </source>
</evidence>
<dbReference type="Proteomes" id="UP000008711">
    <property type="component" value="Unassembled WGS sequence"/>
</dbReference>
<proteinExistence type="inferred from homology"/>
<evidence type="ECO:0000256" key="2">
    <source>
        <dbReference type="ARBA" id="ARBA00024195"/>
    </source>
</evidence>
<organism evidence="5 6">
    <name type="scientific">Drosophila erecta</name>
    <name type="common">Fruit fly</name>
    <dbReference type="NCBI Taxonomy" id="7220"/>
    <lineage>
        <taxon>Eukaryota</taxon>
        <taxon>Metazoa</taxon>
        <taxon>Ecdysozoa</taxon>
        <taxon>Arthropoda</taxon>
        <taxon>Hexapoda</taxon>
        <taxon>Insecta</taxon>
        <taxon>Pterygota</taxon>
        <taxon>Neoptera</taxon>
        <taxon>Endopterygota</taxon>
        <taxon>Diptera</taxon>
        <taxon>Brachycera</taxon>
        <taxon>Muscomorpha</taxon>
        <taxon>Ephydroidea</taxon>
        <taxon>Drosophilidae</taxon>
        <taxon>Drosophila</taxon>
        <taxon>Sophophora</taxon>
    </lineage>
</organism>
<keyword evidence="5" id="KW-0378">Hydrolase</keyword>
<accession>B3N607</accession>